<feature type="compositionally biased region" description="Low complexity" evidence="10">
    <location>
        <begin position="249"/>
        <end position="258"/>
    </location>
</feature>
<evidence type="ECO:0000256" key="3">
    <source>
        <dbReference type="ARBA" id="ARBA00022448"/>
    </source>
</evidence>
<dbReference type="EMBL" id="CP034205">
    <property type="protein sequence ID" value="QBZ55496.1"/>
    <property type="molecule type" value="Genomic_DNA"/>
</dbReference>
<dbReference type="Proteomes" id="UP000294847">
    <property type="component" value="Chromosome 2"/>
</dbReference>
<evidence type="ECO:0000256" key="4">
    <source>
        <dbReference type="ARBA" id="ARBA00022692"/>
    </source>
</evidence>
<feature type="region of interest" description="Disordered" evidence="10">
    <location>
        <begin position="249"/>
        <end position="274"/>
    </location>
</feature>
<gene>
    <name evidence="11" type="ORF">PoMZ_00394</name>
</gene>
<dbReference type="InterPro" id="IPR018108">
    <property type="entry name" value="MCP_transmembrane"/>
</dbReference>
<dbReference type="PANTHER" id="PTHR45939:SF2">
    <property type="entry name" value="CARRIER PROTEIN, PUTATIVE (AFU_ORTHOLOGUE AFUA_2G13870)-RELATED"/>
    <property type="match status" value="1"/>
</dbReference>
<keyword evidence="8" id="KW-0472">Membrane</keyword>
<evidence type="ECO:0000256" key="8">
    <source>
        <dbReference type="ARBA" id="ARBA00023136"/>
    </source>
</evidence>
<dbReference type="GO" id="GO:0016020">
    <property type="term" value="C:membrane"/>
    <property type="evidence" value="ECO:0007669"/>
    <property type="project" value="UniProtKB-SubCell"/>
</dbReference>
<protein>
    <submittedName>
        <fullName evidence="11">Uncharacterized protein</fullName>
    </submittedName>
</protein>
<keyword evidence="5" id="KW-0677">Repeat</keyword>
<dbReference type="AlphaFoldDB" id="A0A4P7N471"/>
<evidence type="ECO:0000256" key="6">
    <source>
        <dbReference type="ARBA" id="ARBA00022792"/>
    </source>
</evidence>
<evidence type="ECO:0000313" key="11">
    <source>
        <dbReference type="EMBL" id="QBZ55496.1"/>
    </source>
</evidence>
<dbReference type="Gene3D" id="1.50.40.10">
    <property type="entry name" value="Mitochondrial carrier domain"/>
    <property type="match status" value="2"/>
</dbReference>
<evidence type="ECO:0000256" key="7">
    <source>
        <dbReference type="ARBA" id="ARBA00022989"/>
    </source>
</evidence>
<keyword evidence="6" id="KW-0999">Mitochondrion inner membrane</keyword>
<comment type="similarity">
    <text evidence="2 9">Belongs to the mitochondrial carrier (TC 2.A.29) family.</text>
</comment>
<dbReference type="GO" id="GO:0015217">
    <property type="term" value="F:ADP transmembrane transporter activity"/>
    <property type="evidence" value="ECO:0007669"/>
    <property type="project" value="TreeGrafter"/>
</dbReference>
<dbReference type="InterPro" id="IPR052217">
    <property type="entry name" value="Mito/Peroxisomal_Carrier"/>
</dbReference>
<evidence type="ECO:0000256" key="10">
    <source>
        <dbReference type="SAM" id="MobiDB-lite"/>
    </source>
</evidence>
<keyword evidence="6" id="KW-0496">Mitochondrion</keyword>
<keyword evidence="4 9" id="KW-0812">Transmembrane</keyword>
<evidence type="ECO:0000256" key="2">
    <source>
        <dbReference type="ARBA" id="ARBA00006375"/>
    </source>
</evidence>
<comment type="subcellular location">
    <subcellularLocation>
        <location evidence="1">Membrane</location>
        <topology evidence="1">Multi-pass membrane protein</topology>
    </subcellularLocation>
</comment>
<name>A0A4P7N471_PYROR</name>
<evidence type="ECO:0000256" key="5">
    <source>
        <dbReference type="ARBA" id="ARBA00022737"/>
    </source>
</evidence>
<proteinExistence type="inferred from homology"/>
<evidence type="ECO:0000256" key="1">
    <source>
        <dbReference type="ARBA" id="ARBA00004141"/>
    </source>
</evidence>
<organism evidence="11 12">
    <name type="scientific">Pyricularia oryzae</name>
    <name type="common">Rice blast fungus</name>
    <name type="synonym">Magnaporthe oryzae</name>
    <dbReference type="NCBI Taxonomy" id="318829"/>
    <lineage>
        <taxon>Eukaryota</taxon>
        <taxon>Fungi</taxon>
        <taxon>Dikarya</taxon>
        <taxon>Ascomycota</taxon>
        <taxon>Pezizomycotina</taxon>
        <taxon>Sordariomycetes</taxon>
        <taxon>Sordariomycetidae</taxon>
        <taxon>Magnaporthales</taxon>
        <taxon>Pyriculariaceae</taxon>
        <taxon>Pyricularia</taxon>
    </lineage>
</organism>
<keyword evidence="7" id="KW-1133">Transmembrane helix</keyword>
<reference evidence="11 12" key="1">
    <citation type="journal article" date="2019" name="Mol. Biol. Evol.">
        <title>Blast fungal genomes show frequent chromosomal changes, gene gains and losses, and effector gene turnover.</title>
        <authorList>
            <person name="Gomez Luciano L.B."/>
            <person name="Jason Tsai I."/>
            <person name="Chuma I."/>
            <person name="Tosa Y."/>
            <person name="Chen Y.H."/>
            <person name="Li J.Y."/>
            <person name="Li M.Y."/>
            <person name="Jade Lu M.Y."/>
            <person name="Nakayashiki H."/>
            <person name="Li W.H."/>
        </authorList>
    </citation>
    <scope>NUCLEOTIDE SEQUENCE [LARGE SCALE GENOMIC DNA]</scope>
    <source>
        <strain evidence="11">MZ5-1-6</strain>
    </source>
</reference>
<sequence length="417" mass="43917">MPSETFLLAISHAVSGSIGTATSTAATYPLDLVNTRLKVQRQLARDGTIPPSETYDGPIDALKAVWRREGGLAGLYAGLGSDLAKSVADSFLFFLFYNWFRARRLARPGNARRRRMGVVEELAVGAVAGACARGLTMPVANVVTRIQTAALVGGGGAGDDRSALAVLRELLRERGVAGLWAGYSAALVLTLNPSITFFLDQALRSSLASGEDRPDGGLVTFFVAAVSKAVATAATFPFQIAKARLQVSSPSRPSSPAPHATMSEGLASGGKDGKSGGAVSVEEAARIAAVKAKYSLSNSIRSLARDNIFTTVSRITREEGVGALYDGLGGELLKAFFSHGITMLSKDAFHKVLVRLYFALLALSSLLKQRRKELGAHGAGEASGIAGVVLSLPLSVRRQIELLLFTLLGNSQRLTKT</sequence>
<accession>A0A4P7N471</accession>
<evidence type="ECO:0000313" key="12">
    <source>
        <dbReference type="Proteomes" id="UP000294847"/>
    </source>
</evidence>
<evidence type="ECO:0000256" key="9">
    <source>
        <dbReference type="RuleBase" id="RU000488"/>
    </source>
</evidence>
<dbReference type="PROSITE" id="PS50920">
    <property type="entry name" value="SOLCAR"/>
    <property type="match status" value="3"/>
</dbReference>
<dbReference type="Pfam" id="PF00153">
    <property type="entry name" value="Mito_carr"/>
    <property type="match status" value="3"/>
</dbReference>
<keyword evidence="3 9" id="KW-0813">Transport</keyword>
<dbReference type="PANTHER" id="PTHR45939">
    <property type="entry name" value="PEROXISOMAL MEMBRANE PROTEIN PMP34-RELATED"/>
    <property type="match status" value="1"/>
</dbReference>
<dbReference type="SUPFAM" id="SSF103506">
    <property type="entry name" value="Mitochondrial carrier"/>
    <property type="match status" value="1"/>
</dbReference>
<dbReference type="InterPro" id="IPR023395">
    <property type="entry name" value="MCP_dom_sf"/>
</dbReference>